<comment type="caution">
    <text evidence="2">The sequence shown here is derived from an EMBL/GenBank/DDBJ whole genome shotgun (WGS) entry which is preliminary data.</text>
</comment>
<feature type="region of interest" description="Disordered" evidence="1">
    <location>
        <begin position="103"/>
        <end position="124"/>
    </location>
</feature>
<feature type="compositionally biased region" description="Acidic residues" evidence="1">
    <location>
        <begin position="105"/>
        <end position="119"/>
    </location>
</feature>
<dbReference type="EMBL" id="MU825873">
    <property type="protein sequence ID" value="KAJ7387799.1"/>
    <property type="molecule type" value="Genomic_DNA"/>
</dbReference>
<accession>A0A9W9ZV76</accession>
<proteinExistence type="predicted"/>
<protein>
    <submittedName>
        <fullName evidence="2">Uncharacterized protein</fullName>
    </submittedName>
</protein>
<dbReference type="AlphaFoldDB" id="A0A9W9ZV76"/>
<keyword evidence="3" id="KW-1185">Reference proteome</keyword>
<reference evidence="2" key="1">
    <citation type="submission" date="2023-01" db="EMBL/GenBank/DDBJ databases">
        <title>Genome assembly of the deep-sea coral Lophelia pertusa.</title>
        <authorList>
            <person name="Herrera S."/>
            <person name="Cordes E."/>
        </authorList>
    </citation>
    <scope>NUCLEOTIDE SEQUENCE</scope>
    <source>
        <strain evidence="2">USNM1676648</strain>
        <tissue evidence="2">Polyp</tissue>
    </source>
</reference>
<organism evidence="2 3">
    <name type="scientific">Desmophyllum pertusum</name>
    <dbReference type="NCBI Taxonomy" id="174260"/>
    <lineage>
        <taxon>Eukaryota</taxon>
        <taxon>Metazoa</taxon>
        <taxon>Cnidaria</taxon>
        <taxon>Anthozoa</taxon>
        <taxon>Hexacorallia</taxon>
        <taxon>Scleractinia</taxon>
        <taxon>Caryophylliina</taxon>
        <taxon>Caryophylliidae</taxon>
        <taxon>Desmophyllum</taxon>
    </lineage>
</organism>
<evidence type="ECO:0000313" key="3">
    <source>
        <dbReference type="Proteomes" id="UP001163046"/>
    </source>
</evidence>
<gene>
    <name evidence="2" type="ORF">OS493_001143</name>
</gene>
<evidence type="ECO:0000256" key="1">
    <source>
        <dbReference type="SAM" id="MobiDB-lite"/>
    </source>
</evidence>
<evidence type="ECO:0000313" key="2">
    <source>
        <dbReference type="EMBL" id="KAJ7387799.1"/>
    </source>
</evidence>
<sequence length="153" mass="17296">MVNAVEVAEEVSGRSICARMLMKTVGRRDISGPEASFELSGLALWRCSRQFSYLSLKGSRRLERNGDTAISSSSLDKYLARPHDELCSWYKFASKNGKVPVAERDAEDICEDDDEENEPVDALQQPDWVDVYVGHNQCYEGVEDDFQYDDGEE</sequence>
<dbReference type="OrthoDB" id="6089496at2759"/>
<name>A0A9W9ZV76_9CNID</name>
<dbReference type="Proteomes" id="UP001163046">
    <property type="component" value="Unassembled WGS sequence"/>
</dbReference>